<dbReference type="Proteomes" id="UP000789405">
    <property type="component" value="Unassembled WGS sequence"/>
</dbReference>
<name>A0A9N9HUP8_9GLOM</name>
<keyword evidence="3" id="KW-1185">Reference proteome</keyword>
<organism evidence="2 3">
    <name type="scientific">Dentiscutata erythropus</name>
    <dbReference type="NCBI Taxonomy" id="1348616"/>
    <lineage>
        <taxon>Eukaryota</taxon>
        <taxon>Fungi</taxon>
        <taxon>Fungi incertae sedis</taxon>
        <taxon>Mucoromycota</taxon>
        <taxon>Glomeromycotina</taxon>
        <taxon>Glomeromycetes</taxon>
        <taxon>Diversisporales</taxon>
        <taxon>Gigasporaceae</taxon>
        <taxon>Dentiscutata</taxon>
    </lineage>
</organism>
<evidence type="ECO:0000313" key="2">
    <source>
        <dbReference type="EMBL" id="CAG8706545.1"/>
    </source>
</evidence>
<dbReference type="InterPro" id="IPR052766">
    <property type="entry name" value="S41A_metabolite_peptidase"/>
</dbReference>
<gene>
    <name evidence="2" type="ORF">DERYTH_LOCUS13317</name>
</gene>
<feature type="signal peptide" evidence="1">
    <location>
        <begin position="1"/>
        <end position="24"/>
    </location>
</feature>
<dbReference type="OrthoDB" id="27214at2759"/>
<comment type="caution">
    <text evidence="2">The sequence shown here is derived from an EMBL/GenBank/DDBJ whole genome shotgun (WGS) entry which is preliminary data.</text>
</comment>
<feature type="chain" id="PRO_5040458838" evidence="1">
    <location>
        <begin position="25"/>
        <end position="400"/>
    </location>
</feature>
<accession>A0A9N9HUP8</accession>
<protein>
    <submittedName>
        <fullName evidence="2">1707_t:CDS:1</fullName>
    </submittedName>
</protein>
<reference evidence="2" key="1">
    <citation type="submission" date="2021-06" db="EMBL/GenBank/DDBJ databases">
        <authorList>
            <person name="Kallberg Y."/>
            <person name="Tangrot J."/>
            <person name="Rosling A."/>
        </authorList>
    </citation>
    <scope>NUCLEOTIDE SEQUENCE</scope>
    <source>
        <strain evidence="2">MA453B</strain>
    </source>
</reference>
<proteinExistence type="predicted"/>
<dbReference type="PANTHER" id="PTHR37049">
    <property type="entry name" value="PEPTIDASE S41 FAMILY PROTEIN"/>
    <property type="match status" value="1"/>
</dbReference>
<evidence type="ECO:0000256" key="1">
    <source>
        <dbReference type="SAM" id="SignalP"/>
    </source>
</evidence>
<dbReference type="AlphaFoldDB" id="A0A9N9HUP8"/>
<evidence type="ECO:0000313" key="3">
    <source>
        <dbReference type="Proteomes" id="UP000789405"/>
    </source>
</evidence>
<sequence>MKIIQIYSILTIYLILFVALLTDAKLQCEEVSRALKRNEPIDYNVAKKCIESFTFDARFANKTIDSVLHFMLNHYPFINRAKKKPPRGFTYQPVDIAKELKLLRKKTFKSDYDFRPSNIDCEVTKIGGKPALQAMIDFANDKIASSKDLGVRFNMALAPSIETFSQKFTLREDFPETPSITYNLECPKKTPFTLERKWNITYNNGFNLFNIFCLEQNNITAFALNDNFASSSKITELATATKLTSDDGKNKVGIAVITEEKQKLEIILKNGFQELKNRGAKNNASEFIGSREKRTSNLYLNALTSDEEKILTFFSEIYNIKTIAVGGLLDTQMSFSTFPGGEVQSLNVISEFSGDNVTDVPGINALTFTIREAYDIDKNGTVKDILEYSYKPANCRLYYY</sequence>
<dbReference type="PANTHER" id="PTHR37049:SF4">
    <property type="entry name" value="RHODANESE DOMAIN-CONTAINING PROTEIN"/>
    <property type="match status" value="1"/>
</dbReference>
<dbReference type="EMBL" id="CAJVPY010009261">
    <property type="protein sequence ID" value="CAG8706545.1"/>
    <property type="molecule type" value="Genomic_DNA"/>
</dbReference>
<keyword evidence="1" id="KW-0732">Signal</keyword>